<evidence type="ECO:0000256" key="2">
    <source>
        <dbReference type="PROSITE-ProRule" id="PRU00252"/>
    </source>
</evidence>
<feature type="compositionally biased region" description="Polar residues" evidence="4">
    <location>
        <begin position="152"/>
        <end position="161"/>
    </location>
</feature>
<dbReference type="GO" id="GO:0009295">
    <property type="term" value="C:nucleoid"/>
    <property type="evidence" value="ECO:0007669"/>
    <property type="project" value="TreeGrafter"/>
</dbReference>
<dbReference type="GO" id="GO:0003697">
    <property type="term" value="F:single-stranded DNA binding"/>
    <property type="evidence" value="ECO:0007669"/>
    <property type="project" value="InterPro"/>
</dbReference>
<dbReference type="InterPro" id="IPR000424">
    <property type="entry name" value="Primosome_PriB/ssb"/>
</dbReference>
<name>A0A9X3LVE7_9CORY</name>
<sequence>MTYLPITLSGNLIEDPVSKAFDTGSFLTRLRLAASRRVRTDSVDTNGNNMWADTDTLYIDVECWGQLALNVQASLRKGVPVIVSGRLVSEKWTDKENVTRYKHIIKANQIALELNRHQVAYRSTASQAHTPDGVDDVKLLTVEEYGKKHGVTVTQNTQNTKAPEDSQASQNAQDDQQGQQAKPAPSTSNQSVAGDGVLNRPSGANAPRPQPAMAG</sequence>
<evidence type="ECO:0000313" key="5">
    <source>
        <dbReference type="EMBL" id="MCZ9293503.1"/>
    </source>
</evidence>
<dbReference type="NCBIfam" id="TIGR00621">
    <property type="entry name" value="ssb"/>
    <property type="match status" value="1"/>
</dbReference>
<accession>A0A9X3LVE7</accession>
<gene>
    <name evidence="5" type="ORF">L8U60_03230</name>
</gene>
<reference evidence="5" key="1">
    <citation type="submission" date="2022-02" db="EMBL/GenBank/DDBJ databases">
        <title>Corynebacterium sp. from urogenital microbiome.</title>
        <authorList>
            <person name="Cappelli E.A."/>
            <person name="Ribeiro T.G."/>
            <person name="Peixe L."/>
        </authorList>
    </citation>
    <scope>NUCLEOTIDE SEQUENCE</scope>
    <source>
        <strain evidence="5">C8Ua_172</strain>
    </source>
</reference>
<feature type="compositionally biased region" description="Low complexity" evidence="4">
    <location>
        <begin position="165"/>
        <end position="181"/>
    </location>
</feature>
<dbReference type="PANTHER" id="PTHR10302:SF0">
    <property type="entry name" value="SINGLE-STRANDED DNA-BINDING PROTEIN, MITOCHONDRIAL"/>
    <property type="match status" value="1"/>
</dbReference>
<dbReference type="InterPro" id="IPR011344">
    <property type="entry name" value="ssDNA-bd"/>
</dbReference>
<dbReference type="SUPFAM" id="SSF50249">
    <property type="entry name" value="Nucleic acid-binding proteins"/>
    <property type="match status" value="1"/>
</dbReference>
<dbReference type="RefSeq" id="WP_269964954.1">
    <property type="nucleotide sequence ID" value="NZ_JAKMUS010000003.1"/>
</dbReference>
<dbReference type="PROSITE" id="PS50935">
    <property type="entry name" value="SSB"/>
    <property type="match status" value="1"/>
</dbReference>
<evidence type="ECO:0000256" key="1">
    <source>
        <dbReference type="ARBA" id="ARBA00023125"/>
    </source>
</evidence>
<dbReference type="CDD" id="cd04496">
    <property type="entry name" value="SSB_OBF"/>
    <property type="match status" value="1"/>
</dbReference>
<dbReference type="InterPro" id="IPR012340">
    <property type="entry name" value="NA-bd_OB-fold"/>
</dbReference>
<dbReference type="PANTHER" id="PTHR10302">
    <property type="entry name" value="SINGLE-STRANDED DNA-BINDING PROTEIN"/>
    <property type="match status" value="1"/>
</dbReference>
<dbReference type="GO" id="GO:0006260">
    <property type="term" value="P:DNA replication"/>
    <property type="evidence" value="ECO:0007669"/>
    <property type="project" value="InterPro"/>
</dbReference>
<dbReference type="AlphaFoldDB" id="A0A9X3LVE7"/>
<keyword evidence="1 2" id="KW-0238">DNA-binding</keyword>
<proteinExistence type="predicted"/>
<feature type="region of interest" description="Disordered" evidence="4">
    <location>
        <begin position="150"/>
        <end position="215"/>
    </location>
</feature>
<organism evidence="5 6">
    <name type="scientific">Corynebacterium meitnerae</name>
    <dbReference type="NCBI Taxonomy" id="2913498"/>
    <lineage>
        <taxon>Bacteria</taxon>
        <taxon>Bacillati</taxon>
        <taxon>Actinomycetota</taxon>
        <taxon>Actinomycetes</taxon>
        <taxon>Mycobacteriales</taxon>
        <taxon>Corynebacteriaceae</taxon>
        <taxon>Corynebacterium</taxon>
    </lineage>
</organism>
<comment type="caution">
    <text evidence="5">The sequence shown here is derived from an EMBL/GenBank/DDBJ whole genome shotgun (WGS) entry which is preliminary data.</text>
</comment>
<evidence type="ECO:0000313" key="6">
    <source>
        <dbReference type="Proteomes" id="UP001146468"/>
    </source>
</evidence>
<protein>
    <recommendedName>
        <fullName evidence="3">Single-stranded DNA-binding protein</fullName>
    </recommendedName>
</protein>
<evidence type="ECO:0000256" key="4">
    <source>
        <dbReference type="SAM" id="MobiDB-lite"/>
    </source>
</evidence>
<dbReference type="Pfam" id="PF00436">
    <property type="entry name" value="SSB"/>
    <property type="match status" value="1"/>
</dbReference>
<evidence type="ECO:0000256" key="3">
    <source>
        <dbReference type="RuleBase" id="RU000524"/>
    </source>
</evidence>
<dbReference type="Gene3D" id="2.40.50.140">
    <property type="entry name" value="Nucleic acid-binding proteins"/>
    <property type="match status" value="1"/>
</dbReference>
<dbReference type="EMBL" id="JAKMUS010000003">
    <property type="protein sequence ID" value="MCZ9293503.1"/>
    <property type="molecule type" value="Genomic_DNA"/>
</dbReference>
<dbReference type="Proteomes" id="UP001146468">
    <property type="component" value="Unassembled WGS sequence"/>
</dbReference>
<keyword evidence="6" id="KW-1185">Reference proteome</keyword>